<comment type="similarity">
    <text evidence="2">Belongs to the GST superfamily.</text>
</comment>
<dbReference type="SFLD" id="SFLDG01203">
    <property type="entry name" value="Prostaglandin_E_synthase_like1"/>
    <property type="match status" value="1"/>
</dbReference>
<evidence type="ECO:0000256" key="5">
    <source>
        <dbReference type="ARBA" id="ARBA00022501"/>
    </source>
</evidence>
<evidence type="ECO:0000313" key="28">
    <source>
        <dbReference type="Proteomes" id="UP000323011"/>
    </source>
</evidence>
<dbReference type="EC" id="5.3.99.3" evidence="3"/>
<dbReference type="InterPro" id="IPR034335">
    <property type="entry name" value="PGES2_C"/>
</dbReference>
<protein>
    <recommendedName>
        <fullName evidence="4">Prostaglandin E synthase 2</fullName>
        <ecNumber evidence="3">5.3.99.3</ecNumber>
    </recommendedName>
    <alternativeName>
        <fullName evidence="17">Microsomal prostaglandin E synthase 2</fullName>
    </alternativeName>
</protein>
<dbReference type="EMBL" id="HBET01015706">
    <property type="protein sequence ID" value="CAD8566176.1"/>
    <property type="molecule type" value="Transcribed_RNA"/>
</dbReference>
<reference evidence="22" key="2">
    <citation type="submission" date="2021-01" db="EMBL/GenBank/DDBJ databases">
        <authorList>
            <person name="Corre E."/>
            <person name="Pelletier E."/>
            <person name="Niang G."/>
            <person name="Scheremetjew M."/>
            <person name="Finn R."/>
            <person name="Kale V."/>
            <person name="Holt S."/>
            <person name="Cochrane G."/>
            <person name="Meng A."/>
            <person name="Brown T."/>
            <person name="Cohen L."/>
        </authorList>
    </citation>
    <scope>NUCLEOTIDE SEQUENCE</scope>
    <source>
        <strain evidence="22">E4-10</strain>
    </source>
</reference>
<keyword evidence="14" id="KW-0413">Isomerase</keyword>
<keyword evidence="12" id="KW-0472">Membrane</keyword>
<evidence type="ECO:0000256" key="14">
    <source>
        <dbReference type="ARBA" id="ARBA00023235"/>
    </source>
</evidence>
<evidence type="ECO:0000313" key="26">
    <source>
        <dbReference type="EMBL" id="KAA0176190.1"/>
    </source>
</evidence>
<evidence type="ECO:0000256" key="2">
    <source>
        <dbReference type="ARBA" id="ARBA00007409"/>
    </source>
</evidence>
<evidence type="ECO:0000256" key="15">
    <source>
        <dbReference type="ARBA" id="ARBA00023930"/>
    </source>
</evidence>
<feature type="domain" description="GST N-terminal" evidence="21">
    <location>
        <begin position="63"/>
        <end position="129"/>
    </location>
</feature>
<evidence type="ECO:0000256" key="7">
    <source>
        <dbReference type="ARBA" id="ARBA00022585"/>
    </source>
</evidence>
<keyword evidence="7" id="KW-0643">Prostaglandin biosynthesis</keyword>
<dbReference type="SUPFAM" id="SSF47616">
    <property type="entry name" value="GST C-terminal domain-like"/>
    <property type="match status" value="1"/>
</dbReference>
<evidence type="ECO:0000313" key="22">
    <source>
        <dbReference type="EMBL" id="CAD8566176.1"/>
    </source>
</evidence>
<comment type="pathway">
    <text evidence="1">Lipid metabolism; prostaglandin biosynthesis.</text>
</comment>
<dbReference type="InterPro" id="IPR004045">
    <property type="entry name" value="Glutathione_S-Trfase_N"/>
</dbReference>
<evidence type="ECO:0000256" key="20">
    <source>
        <dbReference type="SAM" id="SignalP"/>
    </source>
</evidence>
<evidence type="ECO:0000313" key="29">
    <source>
        <dbReference type="Proteomes" id="UP000324907"/>
    </source>
</evidence>
<dbReference type="InterPro" id="IPR034334">
    <property type="entry name" value="PGES2"/>
</dbReference>
<evidence type="ECO:0000256" key="6">
    <source>
        <dbReference type="ARBA" id="ARBA00022516"/>
    </source>
</evidence>
<dbReference type="Proteomes" id="UP000323011">
    <property type="component" value="Unassembled WGS sequence"/>
</dbReference>
<sequence>MRRAWSRSSRLPAVLATAGVAAGAAVANSVASAEPSPSAAAAPPPRDGHHYIPSSQGVSVVIYGYRSCPFANKVYAFLDHHKVPYSVVEVNPLFKAEAKWQSYKRLPFAIINGRQVNDSDDIIDAVAALVRQQRDARTTKLPASAAAHGASAGEAEAADHLAGSAALFAAPGSGGVRDLTPEEAEREDRWRAWCRDTFVHTLSPNIYRTPREAWQAFEYIGQVSFSSLYGLPAQCIGAAVMYLVGKKVASKHGYDPKDVRGEMYSRMRVWTSEGLAGRPFCGGDSPNRADLAMFGVLRAIYGLDAFTDLVANTDVSGWYERMQAAVGESSCYHRMFTQGTEMAAGPHAEAPLSSLAKEADRA</sequence>
<evidence type="ECO:0000256" key="17">
    <source>
        <dbReference type="ARBA" id="ARBA00031041"/>
    </source>
</evidence>
<keyword evidence="5" id="KW-0644">Prostaglandin metabolism</keyword>
<evidence type="ECO:0000256" key="16">
    <source>
        <dbReference type="ARBA" id="ARBA00023931"/>
    </source>
</evidence>
<keyword evidence="20" id="KW-0732">Signal</keyword>
<accession>A0A5A8D2K1</accession>
<dbReference type="CDD" id="cd03197">
    <property type="entry name" value="GST_C_mPGES2"/>
    <property type="match status" value="1"/>
</dbReference>
<evidence type="ECO:0000256" key="3">
    <source>
        <dbReference type="ARBA" id="ARBA00012203"/>
    </source>
</evidence>
<keyword evidence="6" id="KW-0444">Lipid biosynthesis</keyword>
<dbReference type="PROSITE" id="PS51354">
    <property type="entry name" value="GLUTAREDOXIN_2"/>
    <property type="match status" value="1"/>
</dbReference>
<reference evidence="27 28" key="1">
    <citation type="submission" date="2019-07" db="EMBL/GenBank/DDBJ databases">
        <title>Genomes of Cafeteria roenbergensis.</title>
        <authorList>
            <person name="Fischer M.G."/>
            <person name="Hackl T."/>
            <person name="Roman M."/>
        </authorList>
    </citation>
    <scope>NUCLEOTIDE SEQUENCE [LARGE SCALE GENOMIC DNA]</scope>
    <source>
        <strain evidence="23 28">BVI</strain>
        <strain evidence="25 30">Cflag</strain>
        <strain evidence="26 27">E4-10P</strain>
        <strain evidence="24 29">RCC970-E3</strain>
    </source>
</reference>
<dbReference type="Proteomes" id="UP000324907">
    <property type="component" value="Unassembled WGS sequence"/>
</dbReference>
<dbReference type="GO" id="GO:0001516">
    <property type="term" value="P:prostaglandin biosynthetic process"/>
    <property type="evidence" value="ECO:0007669"/>
    <property type="project" value="UniProtKB-UniPathway"/>
</dbReference>
<dbReference type="OrthoDB" id="423541at2759"/>
<dbReference type="GO" id="GO:0005739">
    <property type="term" value="C:mitochondrion"/>
    <property type="evidence" value="ECO:0007669"/>
    <property type="project" value="TreeGrafter"/>
</dbReference>
<dbReference type="PANTHER" id="PTHR12782:SF5">
    <property type="entry name" value="PROSTAGLANDIN E SYNTHASE 2"/>
    <property type="match status" value="1"/>
</dbReference>
<organism evidence="24 29">
    <name type="scientific">Cafeteria roenbergensis</name>
    <name type="common">Marine flagellate</name>
    <dbReference type="NCBI Taxonomy" id="33653"/>
    <lineage>
        <taxon>Eukaryota</taxon>
        <taxon>Sar</taxon>
        <taxon>Stramenopiles</taxon>
        <taxon>Bigyra</taxon>
        <taxon>Opalozoa</taxon>
        <taxon>Bicosoecida</taxon>
        <taxon>Cafeteriaceae</taxon>
        <taxon>Cafeteria</taxon>
    </lineage>
</organism>
<evidence type="ECO:0000313" key="24">
    <source>
        <dbReference type="EMBL" id="KAA0158201.1"/>
    </source>
</evidence>
<dbReference type="OMA" id="MSCFRLA"/>
<feature type="chain" id="PRO_5035671453" description="Prostaglandin E synthase 2" evidence="20">
    <location>
        <begin position="28"/>
        <end position="362"/>
    </location>
</feature>
<dbReference type="Pfam" id="PF13417">
    <property type="entry name" value="GST_N_3"/>
    <property type="match status" value="1"/>
</dbReference>
<dbReference type="EMBL" id="VLTM01000003">
    <property type="protein sequence ID" value="KAA0168027.1"/>
    <property type="molecule type" value="Genomic_DNA"/>
</dbReference>
<dbReference type="Gene3D" id="1.20.1050.10">
    <property type="match status" value="1"/>
</dbReference>
<evidence type="ECO:0000256" key="18">
    <source>
        <dbReference type="ARBA" id="ARBA00037847"/>
    </source>
</evidence>
<dbReference type="SUPFAM" id="SSF52833">
    <property type="entry name" value="Thioredoxin-like"/>
    <property type="match status" value="1"/>
</dbReference>
<evidence type="ECO:0000256" key="11">
    <source>
        <dbReference type="ARBA" id="ARBA00023098"/>
    </source>
</evidence>
<evidence type="ECO:0000256" key="13">
    <source>
        <dbReference type="ARBA" id="ARBA00023160"/>
    </source>
</evidence>
<evidence type="ECO:0000313" key="25">
    <source>
        <dbReference type="EMBL" id="KAA0168027.1"/>
    </source>
</evidence>
<keyword evidence="11" id="KW-0443">Lipid metabolism</keyword>
<dbReference type="SFLD" id="SFLDG01182">
    <property type="entry name" value="Prostaglandin_E_synthase_like"/>
    <property type="match status" value="1"/>
</dbReference>
<dbReference type="AlphaFoldDB" id="A0A5A8D2K1"/>
<evidence type="ECO:0000256" key="4">
    <source>
        <dbReference type="ARBA" id="ARBA00019474"/>
    </source>
</evidence>
<evidence type="ECO:0000313" key="27">
    <source>
        <dbReference type="Proteomes" id="UP000322899"/>
    </source>
</evidence>
<evidence type="ECO:0000259" key="21">
    <source>
        <dbReference type="Pfam" id="PF13417"/>
    </source>
</evidence>
<dbReference type="InterPro" id="IPR036249">
    <property type="entry name" value="Thioredoxin-like_sf"/>
</dbReference>
<dbReference type="EMBL" id="VLTN01000011">
    <property type="protein sequence ID" value="KAA0154518.1"/>
    <property type="molecule type" value="Genomic_DNA"/>
</dbReference>
<dbReference type="Gene3D" id="3.40.30.10">
    <property type="entry name" value="Glutaredoxin"/>
    <property type="match status" value="1"/>
</dbReference>
<evidence type="ECO:0000256" key="12">
    <source>
        <dbReference type="ARBA" id="ARBA00023136"/>
    </source>
</evidence>
<keyword evidence="9" id="KW-0276">Fatty acid metabolism</keyword>
<keyword evidence="10" id="KW-1133">Transmembrane helix</keyword>
<comment type="subcellular location">
    <subcellularLocation>
        <location evidence="18">Endomembrane system</location>
        <topology evidence="18">Single-pass membrane protein</topology>
    </subcellularLocation>
</comment>
<dbReference type="GO" id="GO:0012505">
    <property type="term" value="C:endomembrane system"/>
    <property type="evidence" value="ECO:0007669"/>
    <property type="project" value="UniProtKB-SubCell"/>
</dbReference>
<keyword evidence="8" id="KW-0812">Transmembrane</keyword>
<dbReference type="GO" id="GO:0050220">
    <property type="term" value="F:prostaglandin-E synthase activity"/>
    <property type="evidence" value="ECO:0007669"/>
    <property type="project" value="UniProtKB-EC"/>
</dbReference>
<feature type="region of interest" description="Disordered" evidence="19">
    <location>
        <begin position="343"/>
        <end position="362"/>
    </location>
</feature>
<keyword evidence="13" id="KW-0275">Fatty acid biosynthesis</keyword>
<comment type="catalytic activity">
    <reaction evidence="16">
        <text>prostaglandin H2 = prostaglandin E2</text>
        <dbReference type="Rhea" id="RHEA:12893"/>
        <dbReference type="ChEBI" id="CHEBI:57405"/>
        <dbReference type="ChEBI" id="CHEBI:606564"/>
        <dbReference type="EC" id="5.3.99.3"/>
    </reaction>
    <physiologicalReaction direction="left-to-right" evidence="16">
        <dbReference type="Rhea" id="RHEA:12894"/>
    </physiologicalReaction>
</comment>
<keyword evidence="28" id="KW-1185">Reference proteome</keyword>
<dbReference type="UniPathway" id="UPA00662"/>
<evidence type="ECO:0000256" key="8">
    <source>
        <dbReference type="ARBA" id="ARBA00022692"/>
    </source>
</evidence>
<evidence type="ECO:0000256" key="1">
    <source>
        <dbReference type="ARBA" id="ARBA00004702"/>
    </source>
</evidence>
<evidence type="ECO:0000313" key="30">
    <source>
        <dbReference type="Proteomes" id="UP000325113"/>
    </source>
</evidence>
<dbReference type="SFLD" id="SFLDS00019">
    <property type="entry name" value="Glutathione_Transferase_(cytos"/>
    <property type="match status" value="1"/>
</dbReference>
<dbReference type="EMBL" id="VLTO01000009">
    <property type="protein sequence ID" value="KAA0176190.1"/>
    <property type="molecule type" value="Genomic_DNA"/>
</dbReference>
<evidence type="ECO:0000313" key="23">
    <source>
        <dbReference type="EMBL" id="KAA0154518.1"/>
    </source>
</evidence>
<dbReference type="Proteomes" id="UP000322899">
    <property type="component" value="Unassembled WGS sequence"/>
</dbReference>
<comment type="catalytic activity">
    <reaction evidence="15">
        <text>prostaglandin H2 = (12S)-hydroxy-(5Z,8E,10E)-heptadecatrienoate + malonaldehyde</text>
        <dbReference type="Rhea" id="RHEA:48644"/>
        <dbReference type="ChEBI" id="CHEBI:57405"/>
        <dbReference type="ChEBI" id="CHEBI:90694"/>
        <dbReference type="ChEBI" id="CHEBI:566274"/>
    </reaction>
    <physiologicalReaction direction="left-to-right" evidence="15">
        <dbReference type="Rhea" id="RHEA:48645"/>
    </physiologicalReaction>
</comment>
<gene>
    <name evidence="22" type="ORF">CROE0942_LOCUS10555</name>
    <name evidence="26" type="ORF">FNF27_02247</name>
    <name evidence="24" type="ORF">FNF28_06358</name>
    <name evidence="23" type="ORF">FNF29_02395</name>
    <name evidence="25" type="ORF">FNF31_00526</name>
</gene>
<dbReference type="InterPro" id="IPR036282">
    <property type="entry name" value="Glutathione-S-Trfase_C_sf"/>
</dbReference>
<evidence type="ECO:0000256" key="9">
    <source>
        <dbReference type="ARBA" id="ARBA00022832"/>
    </source>
</evidence>
<feature type="signal peptide" evidence="20">
    <location>
        <begin position="1"/>
        <end position="27"/>
    </location>
</feature>
<evidence type="ECO:0000256" key="10">
    <source>
        <dbReference type="ARBA" id="ARBA00022989"/>
    </source>
</evidence>
<dbReference type="InterPro" id="IPR040079">
    <property type="entry name" value="Glutathione_S-Trfase"/>
</dbReference>
<proteinExistence type="inferred from homology"/>
<dbReference type="PANTHER" id="PTHR12782">
    <property type="entry name" value="MICROSOMAL PROSTAGLANDIN E SYNTHASE-2"/>
    <property type="match status" value="1"/>
</dbReference>
<dbReference type="EMBL" id="VLTL01000157">
    <property type="protein sequence ID" value="KAA0158201.1"/>
    <property type="molecule type" value="Genomic_DNA"/>
</dbReference>
<evidence type="ECO:0000256" key="19">
    <source>
        <dbReference type="SAM" id="MobiDB-lite"/>
    </source>
</evidence>
<dbReference type="Proteomes" id="UP000325113">
    <property type="component" value="Unassembled WGS sequence"/>
</dbReference>
<name>A0A5A8D2K1_CAFRO</name>